<dbReference type="KEGG" id="rbc:BN938_0491"/>
<dbReference type="KEGG" id="rbc:BN938_0580"/>
<name>A0A060R6D1_9BACT</name>
<gene>
    <name evidence="1" type="ORF">BN938_0491</name>
    <name evidence="2" type="ORF">BN938_0580</name>
</gene>
<dbReference type="HOGENOM" id="CLU_3218784_0_0_10"/>
<reference evidence="1 3" key="2">
    <citation type="journal article" date="2015" name="Genome Announc.">
        <title>Complete Genome Sequence of the Novel Leech Symbiont Mucinivorans hirudinis M3T.</title>
        <authorList>
            <person name="Nelson M.C."/>
            <person name="Bomar L."/>
            <person name="Graf J."/>
        </authorList>
    </citation>
    <scope>NUCLEOTIDE SEQUENCE [LARGE SCALE GENOMIC DNA]</scope>
    <source>
        <strain evidence="3">M3</strain>
    </source>
</reference>
<dbReference type="AlphaFoldDB" id="A0A060R6D1"/>
<evidence type="ECO:0000313" key="3">
    <source>
        <dbReference type="Proteomes" id="UP000027616"/>
    </source>
</evidence>
<reference evidence="1" key="1">
    <citation type="submission" date="2014-01" db="EMBL/GenBank/DDBJ databases">
        <authorList>
            <person name="Nelson M."/>
        </authorList>
    </citation>
    <scope>NUCLEOTIDE SEQUENCE</scope>
</reference>
<evidence type="ECO:0000313" key="2">
    <source>
        <dbReference type="EMBL" id="CDN30685.1"/>
    </source>
</evidence>
<organism evidence="1 3">
    <name type="scientific">Mucinivorans hirudinis</name>
    <dbReference type="NCBI Taxonomy" id="1433126"/>
    <lineage>
        <taxon>Bacteria</taxon>
        <taxon>Pseudomonadati</taxon>
        <taxon>Bacteroidota</taxon>
        <taxon>Bacteroidia</taxon>
        <taxon>Bacteroidales</taxon>
        <taxon>Rikenellaceae</taxon>
        <taxon>Mucinivorans</taxon>
    </lineage>
</organism>
<keyword evidence="3" id="KW-1185">Reference proteome</keyword>
<sequence length="44" mass="5200">MIDNLIYTLNNWGVILSEAKNLHRNKTLTFKSINRFFASLRMTN</sequence>
<evidence type="ECO:0000313" key="1">
    <source>
        <dbReference type="EMBL" id="CDN30596.1"/>
    </source>
</evidence>
<dbReference type="STRING" id="1433126.BN938_0491"/>
<proteinExistence type="predicted"/>
<dbReference type="Proteomes" id="UP000027616">
    <property type="component" value="Chromosome I"/>
</dbReference>
<protein>
    <recommendedName>
        <fullName evidence="4">Mobile element protein</fullName>
    </recommendedName>
</protein>
<dbReference type="EMBL" id="HG934468">
    <property type="protein sequence ID" value="CDN30685.1"/>
    <property type="molecule type" value="Genomic_DNA"/>
</dbReference>
<dbReference type="EMBL" id="HG934468">
    <property type="protein sequence ID" value="CDN30596.1"/>
    <property type="molecule type" value="Genomic_DNA"/>
</dbReference>
<evidence type="ECO:0008006" key="4">
    <source>
        <dbReference type="Google" id="ProtNLM"/>
    </source>
</evidence>
<accession>A0A060R6D1</accession>